<proteinExistence type="predicted"/>
<comment type="caution">
    <text evidence="1">The sequence shown here is derived from an EMBL/GenBank/DDBJ whole genome shotgun (WGS) entry which is preliminary data.</text>
</comment>
<evidence type="ECO:0000313" key="1">
    <source>
        <dbReference type="EMBL" id="CAE8660021.1"/>
    </source>
</evidence>
<dbReference type="AlphaFoldDB" id="A0A813IYN1"/>
<name>A0A813IYN1_POLGL</name>
<sequence length="209" mass="23108">MPTEGLIHTGSHTSTVLGVWLRCAPVPGLRDHGHAYRTVLRLQLAGPLSGTKFDDVVVPFRRLCVLPESWLHNGFGSMDDYGHLEAFTMLVVYSLCLLLTALPNSGAHFKEPACVAWAFFWLRCSPPSASEPQAVALRPLCFCLVGASPAWSTSIHCTRIILLMSYTMSRPTSTCSAWALYALPRDWCLHLPMPPSSFCDGPRRVLHFP</sequence>
<organism evidence="1 2">
    <name type="scientific">Polarella glacialis</name>
    <name type="common">Dinoflagellate</name>
    <dbReference type="NCBI Taxonomy" id="89957"/>
    <lineage>
        <taxon>Eukaryota</taxon>
        <taxon>Sar</taxon>
        <taxon>Alveolata</taxon>
        <taxon>Dinophyceae</taxon>
        <taxon>Suessiales</taxon>
        <taxon>Suessiaceae</taxon>
        <taxon>Polarella</taxon>
    </lineage>
</organism>
<reference evidence="1" key="1">
    <citation type="submission" date="2021-02" db="EMBL/GenBank/DDBJ databases">
        <authorList>
            <person name="Dougan E. K."/>
            <person name="Rhodes N."/>
            <person name="Thang M."/>
            <person name="Chan C."/>
        </authorList>
    </citation>
    <scope>NUCLEOTIDE SEQUENCE</scope>
</reference>
<dbReference type="Proteomes" id="UP000626109">
    <property type="component" value="Unassembled WGS sequence"/>
</dbReference>
<gene>
    <name evidence="1" type="ORF">PGLA2088_LOCUS13993</name>
</gene>
<dbReference type="EMBL" id="CAJNNW010016936">
    <property type="protein sequence ID" value="CAE8660021.1"/>
    <property type="molecule type" value="Genomic_DNA"/>
</dbReference>
<evidence type="ECO:0000313" key="2">
    <source>
        <dbReference type="Proteomes" id="UP000626109"/>
    </source>
</evidence>
<accession>A0A813IYN1</accession>
<protein>
    <submittedName>
        <fullName evidence="1">Uncharacterized protein</fullName>
    </submittedName>
</protein>